<dbReference type="Pfam" id="PF07534">
    <property type="entry name" value="TLD"/>
    <property type="match status" value="1"/>
</dbReference>
<dbReference type="PROSITE" id="PS51886">
    <property type="entry name" value="TLDC"/>
    <property type="match status" value="1"/>
</dbReference>
<name>A0A1Y2DEH5_9FUNG</name>
<organism evidence="3 4">
    <name type="scientific">Neocallimastix californiae</name>
    <dbReference type="NCBI Taxonomy" id="1754190"/>
    <lineage>
        <taxon>Eukaryota</taxon>
        <taxon>Fungi</taxon>
        <taxon>Fungi incertae sedis</taxon>
        <taxon>Chytridiomycota</taxon>
        <taxon>Chytridiomycota incertae sedis</taxon>
        <taxon>Neocallimastigomycetes</taxon>
        <taxon>Neocallimastigales</taxon>
        <taxon>Neocallimastigaceae</taxon>
        <taxon>Neocallimastix</taxon>
    </lineage>
</organism>
<keyword evidence="1" id="KW-0175">Coiled coil</keyword>
<reference evidence="3 4" key="1">
    <citation type="submission" date="2016-08" db="EMBL/GenBank/DDBJ databases">
        <title>A Parts List for Fungal Cellulosomes Revealed by Comparative Genomics.</title>
        <authorList>
            <consortium name="DOE Joint Genome Institute"/>
            <person name="Haitjema C.H."/>
            <person name="Gilmore S.P."/>
            <person name="Henske J.K."/>
            <person name="Solomon K.V."/>
            <person name="De Groot R."/>
            <person name="Kuo A."/>
            <person name="Mondo S.J."/>
            <person name="Salamov A.A."/>
            <person name="Labutti K."/>
            <person name="Zhao Z."/>
            <person name="Chiniquy J."/>
            <person name="Barry K."/>
            <person name="Brewer H.M."/>
            <person name="Purvine S.O."/>
            <person name="Wright A.T."/>
            <person name="Boxma B."/>
            <person name="Van Alen T."/>
            <person name="Hackstein J.H."/>
            <person name="Baker S.E."/>
            <person name="Grigoriev I.V."/>
            <person name="O'Malley M.A."/>
        </authorList>
    </citation>
    <scope>NUCLEOTIDE SEQUENCE [LARGE SCALE GENOMIC DNA]</scope>
    <source>
        <strain evidence="3 4">G1</strain>
    </source>
</reference>
<keyword evidence="4" id="KW-1185">Reference proteome</keyword>
<sequence length="329" mass="38911">MNSIKYITNDNKKYFIELSEDNNGIAMKFIEEDDNKALPHIYKGSFKFNELKEKNRFFTIYDSIEDLFVFFNGIIEQKKLIIKKELNELKTIWVFIKGISEDKIQLTLSMVNIDKDEIIDSLINEVQHLKIENNQLNKRISLIEERLNTIEKGKEEETENNEGLINNIITCKIDSDKLKFFLFQKQKIQFKLLYQATRDGDEIDDIIDKIKGYSPTLFLIHTRKGIICGGYTQALWNMDGKYKNDNSAFLYNFTQKKIFSCKNYKEAIICNSDLICFGNKVRSDYYIRNRFLSQKIYEAKKKLSYYGDNYSIQEENEAEIVELEIYHCL</sequence>
<feature type="domain" description="TLDc" evidence="2">
    <location>
        <begin position="163"/>
        <end position="329"/>
    </location>
</feature>
<evidence type="ECO:0000259" key="2">
    <source>
        <dbReference type="PROSITE" id="PS51886"/>
    </source>
</evidence>
<proteinExistence type="predicted"/>
<gene>
    <name evidence="3" type="ORF">LY90DRAFT_644500</name>
</gene>
<protein>
    <recommendedName>
        <fullName evidence="2">TLDc domain-containing protein</fullName>
    </recommendedName>
</protein>
<accession>A0A1Y2DEH5</accession>
<dbReference type="AlphaFoldDB" id="A0A1Y2DEH5"/>
<feature type="coiled-coil region" evidence="1">
    <location>
        <begin position="119"/>
        <end position="153"/>
    </location>
</feature>
<evidence type="ECO:0000256" key="1">
    <source>
        <dbReference type="SAM" id="Coils"/>
    </source>
</evidence>
<dbReference type="InterPro" id="IPR006571">
    <property type="entry name" value="TLDc_dom"/>
</dbReference>
<evidence type="ECO:0000313" key="4">
    <source>
        <dbReference type="Proteomes" id="UP000193920"/>
    </source>
</evidence>
<comment type="caution">
    <text evidence="3">The sequence shown here is derived from an EMBL/GenBank/DDBJ whole genome shotgun (WGS) entry which is preliminary data.</text>
</comment>
<dbReference type="Proteomes" id="UP000193920">
    <property type="component" value="Unassembled WGS sequence"/>
</dbReference>
<dbReference type="SMART" id="SM00584">
    <property type="entry name" value="TLDc"/>
    <property type="match status" value="1"/>
</dbReference>
<dbReference type="EMBL" id="MCOG01000069">
    <property type="protein sequence ID" value="ORY57671.1"/>
    <property type="molecule type" value="Genomic_DNA"/>
</dbReference>
<evidence type="ECO:0000313" key="3">
    <source>
        <dbReference type="EMBL" id="ORY57671.1"/>
    </source>
</evidence>